<accession>A0ACB9KDT3</accession>
<organism evidence="1 2">
    <name type="scientific">Bauhinia variegata</name>
    <name type="common">Purple orchid tree</name>
    <name type="synonym">Phanera variegata</name>
    <dbReference type="NCBI Taxonomy" id="167791"/>
    <lineage>
        <taxon>Eukaryota</taxon>
        <taxon>Viridiplantae</taxon>
        <taxon>Streptophyta</taxon>
        <taxon>Embryophyta</taxon>
        <taxon>Tracheophyta</taxon>
        <taxon>Spermatophyta</taxon>
        <taxon>Magnoliopsida</taxon>
        <taxon>eudicotyledons</taxon>
        <taxon>Gunneridae</taxon>
        <taxon>Pentapetalae</taxon>
        <taxon>rosids</taxon>
        <taxon>fabids</taxon>
        <taxon>Fabales</taxon>
        <taxon>Fabaceae</taxon>
        <taxon>Cercidoideae</taxon>
        <taxon>Cercideae</taxon>
        <taxon>Bauhiniinae</taxon>
        <taxon>Bauhinia</taxon>
    </lineage>
</organism>
<evidence type="ECO:0000313" key="1">
    <source>
        <dbReference type="EMBL" id="KAI4295329.1"/>
    </source>
</evidence>
<keyword evidence="2" id="KW-1185">Reference proteome</keyword>
<proteinExistence type="predicted"/>
<sequence length="1511" mass="171315">MAVPGLLAFASMPSLYPSDSKSPSSSKPSTSRHTALPCSSTALVSPTNDTISSPEEPNPSGDNDNAKNTTTQKFNYSRASPSLRWPHLRLSVSETCPSTQTQFTVASPPQTQVGKSDTFSVETPHSEAKEKTQKQDCTELEHLDVNDDTQEALGRRSKTRVKKMNKLALKRAKDWRERVKYLTDRILALKSEEFVADVLDDRKVQMTPTDFCFVVKWVGQTSWQRALEVYEWLNLRHWYSPNPRMLATILSVLGKANQEALAVEIFTRAEQAVGNTVQVYNAMMGVYARSGRFNNVQELLDLMRERGCEPDLVSFNTLINARVKSRSMVPDLAIQLLNEVRRARIKPDVITYNTLISACSRESNLEEAVKIYNDMEAHNCQPDLWTYNAMISVYGRSGLSEKAELLFKELKSKGFFPDAVTYNSLLYTFAKERNAEKVKDICEEMVKVGFGKDEMTYNTIINMYMKQGQHDRALQLYRDMKLSGRNPDAVTYTVLIDSLGKANKIAEAADVMSEMLDAGVKPTLHTYSALICGYAKAGKRVEAEETFNCMLRSGIKADCLAYSVMLDVFLRFNEITKAMTLYREMVREGFTPDNTNYEVLLRVLVREEKSEFIEGVVRDMEELSGMNPQVISSVLVKGECYDHAARTLRIAIGNGYELDRENLLSIMSSYSSSARYSEACELLEFLREHAPDSNQLITEALIIILCKAQKLDAALEEYSNKGKLGSLSRSYTMYESLIQECKQNELFDIASQVFSDMRLNGVEPSESLYQTMAFVYCRMGFPETAHQLLYHAEMKGIELSEVSAYIDIIEAYGQLKLWQKAESLVGSLRKRNSAVDRRVWNALIHAYAFSGCYERARAIFNTMMRDGPSPTVDSINGLLQALIVDDRLNELYVVVQELQDTGFKISKSSILLMLEAFARAGNLFEVQKVYNGMKAAGYFPTMHLYRIMIGLLCKARRVRDVEAMLSEMEAAGFKPDLGIWNSILKLYLSIEDFRKMAIVYQKIQEAGLKPDDETYNTLIIMYCRDRRPEEGLSLMHEMRKVGLEPKLDTYKSLITAFGKQPSFEQAEELFEELRSNGYKLDRSFYHLMMKIYRNTGDHQKAENLLGIMKDAGIEPTVATMHLLMVSYGSSGQPQEAENVLKNLRMTGLVLDTLPYSSVIDAYLGNGDFKAGIEKLMEMKEVGIEPDHRIWTCFIRAASLSQSTNDAIYVLNAIQGVGFDLPIRLLREKSDSLVLEVDRCLERLEPLEDNAAFNFVNALVDLLWAFELRATASWVFQLAIKRSIYHHDVFRVAEKDWRADFRKLSAGSALVGLTLWLDHMQDASLQGYPESPKSVVLITGTAEYNMVSLNSTLKVCLWEMGSPFFPCKTRSGVLVAKAHSLRMWLKDSPFCLDLELKDSSRLPELNSMQLLEGCFIRRGLVPAFKEISEKMGVVSPKKFSRLALLPDEKRGKVIQADIEGRKEKLEKAKKTVDPKRLMKMKKLKRRRYIREAMLYRRDAVGLQKNAIGMSAE</sequence>
<name>A0ACB9KDT3_BAUVA</name>
<reference evidence="1 2" key="1">
    <citation type="journal article" date="2022" name="DNA Res.">
        <title>Chromosomal-level genome assembly of the orchid tree Bauhinia variegata (Leguminosae; Cercidoideae) supports the allotetraploid origin hypothesis of Bauhinia.</title>
        <authorList>
            <person name="Zhong Y."/>
            <person name="Chen Y."/>
            <person name="Zheng D."/>
            <person name="Pang J."/>
            <person name="Liu Y."/>
            <person name="Luo S."/>
            <person name="Meng S."/>
            <person name="Qian L."/>
            <person name="Wei D."/>
            <person name="Dai S."/>
            <person name="Zhou R."/>
        </authorList>
    </citation>
    <scope>NUCLEOTIDE SEQUENCE [LARGE SCALE GENOMIC DNA]</scope>
    <source>
        <strain evidence="1">BV-YZ2020</strain>
    </source>
</reference>
<dbReference type="EMBL" id="CM039439">
    <property type="protein sequence ID" value="KAI4295329.1"/>
    <property type="molecule type" value="Genomic_DNA"/>
</dbReference>
<comment type="caution">
    <text evidence="1">The sequence shown here is derived from an EMBL/GenBank/DDBJ whole genome shotgun (WGS) entry which is preliminary data.</text>
</comment>
<protein>
    <submittedName>
        <fullName evidence="1">Uncharacterized protein</fullName>
    </submittedName>
</protein>
<gene>
    <name evidence="1" type="ORF">L6164_035386</name>
</gene>
<evidence type="ECO:0000313" key="2">
    <source>
        <dbReference type="Proteomes" id="UP000828941"/>
    </source>
</evidence>
<dbReference type="Proteomes" id="UP000828941">
    <property type="component" value="Chromosome 14"/>
</dbReference>